<dbReference type="Gramene" id="ESQ30131">
    <property type="protein sequence ID" value="ESQ30131"/>
    <property type="gene ID" value="EUTSA_v10011968mg"/>
</dbReference>
<keyword evidence="4 6" id="KW-0964">Secreted</keyword>
<keyword evidence="5 6" id="KW-0732">Signal</keyword>
<feature type="chain" id="PRO_5025077688" description="S-protein homolog" evidence="6">
    <location>
        <begin position="21"/>
        <end position="137"/>
    </location>
</feature>
<keyword evidence="8" id="KW-1185">Reference proteome</keyword>
<dbReference type="AlphaFoldDB" id="V4MFQ7"/>
<sequence>MNRVSCFSFVIVFCVGLGDAGFLDQNSVQFKNSLKPGNILTVRCDLNDDDLGYHDLNPGVTYELRFYNRLFKTKISCAFWQGDSKQKFHQYFRTYTVRIPPRKFKGINTIGSPENLTYTGGLHYGKTNFWDVKEDGI</sequence>
<accession>V4MFQ7</accession>
<name>V4MFQ7_EUTSA</name>
<proteinExistence type="inferred from homology"/>
<dbReference type="InterPro" id="IPR010264">
    <property type="entry name" value="Self-incomp_S1"/>
</dbReference>
<evidence type="ECO:0000256" key="4">
    <source>
        <dbReference type="ARBA" id="ARBA00022525"/>
    </source>
</evidence>
<dbReference type="Pfam" id="PF05938">
    <property type="entry name" value="Self-incomp_S1"/>
    <property type="match status" value="1"/>
</dbReference>
<evidence type="ECO:0000256" key="5">
    <source>
        <dbReference type="ARBA" id="ARBA00022729"/>
    </source>
</evidence>
<evidence type="ECO:0000313" key="7">
    <source>
        <dbReference type="EMBL" id="ESQ30131.1"/>
    </source>
</evidence>
<evidence type="ECO:0000256" key="2">
    <source>
        <dbReference type="ARBA" id="ARBA00005581"/>
    </source>
</evidence>
<organism evidence="7 8">
    <name type="scientific">Eutrema salsugineum</name>
    <name type="common">Saltwater cress</name>
    <name type="synonym">Sisymbrium salsugineum</name>
    <dbReference type="NCBI Taxonomy" id="72664"/>
    <lineage>
        <taxon>Eukaryota</taxon>
        <taxon>Viridiplantae</taxon>
        <taxon>Streptophyta</taxon>
        <taxon>Embryophyta</taxon>
        <taxon>Tracheophyta</taxon>
        <taxon>Spermatophyta</taxon>
        <taxon>Magnoliopsida</taxon>
        <taxon>eudicotyledons</taxon>
        <taxon>Gunneridae</taxon>
        <taxon>Pentapetalae</taxon>
        <taxon>rosids</taxon>
        <taxon>malvids</taxon>
        <taxon>Brassicales</taxon>
        <taxon>Brassicaceae</taxon>
        <taxon>Eutremeae</taxon>
        <taxon>Eutrema</taxon>
    </lineage>
</organism>
<comment type="similarity">
    <text evidence="2 6">Belongs to the plant self-incompatibility (S1) protein family.</text>
</comment>
<dbReference type="EMBL" id="KI517809">
    <property type="protein sequence ID" value="ESQ30131.1"/>
    <property type="molecule type" value="Genomic_DNA"/>
</dbReference>
<evidence type="ECO:0000313" key="8">
    <source>
        <dbReference type="Proteomes" id="UP000030689"/>
    </source>
</evidence>
<dbReference type="GO" id="GO:0060320">
    <property type="term" value="P:rejection of self pollen"/>
    <property type="evidence" value="ECO:0007669"/>
    <property type="project" value="UniProtKB-KW"/>
</dbReference>
<dbReference type="PANTHER" id="PTHR31232">
    <property type="match status" value="1"/>
</dbReference>
<dbReference type="KEGG" id="eus:EUTSA_v10011968mg"/>
<dbReference type="PANTHER" id="PTHR31232:SF135">
    <property type="entry name" value="S-PROTEIN HOMOLOG 9"/>
    <property type="match status" value="1"/>
</dbReference>
<evidence type="ECO:0000256" key="1">
    <source>
        <dbReference type="ARBA" id="ARBA00004613"/>
    </source>
</evidence>
<comment type="subcellular location">
    <subcellularLocation>
        <location evidence="1 6">Secreted</location>
    </subcellularLocation>
</comment>
<evidence type="ECO:0000256" key="3">
    <source>
        <dbReference type="ARBA" id="ARBA00022471"/>
    </source>
</evidence>
<evidence type="ECO:0000256" key="6">
    <source>
        <dbReference type="RuleBase" id="RU367044"/>
    </source>
</evidence>
<keyword evidence="3 6" id="KW-0713">Self-incompatibility</keyword>
<reference evidence="7 8" key="1">
    <citation type="journal article" date="2013" name="Front. Plant Sci.">
        <title>The Reference Genome of the Halophytic Plant Eutrema salsugineum.</title>
        <authorList>
            <person name="Yang R."/>
            <person name="Jarvis D.E."/>
            <person name="Chen H."/>
            <person name="Beilstein M.A."/>
            <person name="Grimwood J."/>
            <person name="Jenkins J."/>
            <person name="Shu S."/>
            <person name="Prochnik S."/>
            <person name="Xin M."/>
            <person name="Ma C."/>
            <person name="Schmutz J."/>
            <person name="Wing R.A."/>
            <person name="Mitchell-Olds T."/>
            <person name="Schumaker K.S."/>
            <person name="Wang X."/>
        </authorList>
    </citation>
    <scope>NUCLEOTIDE SEQUENCE [LARGE SCALE GENOMIC DNA]</scope>
</reference>
<dbReference type="Proteomes" id="UP000030689">
    <property type="component" value="Unassembled WGS sequence"/>
</dbReference>
<dbReference type="GO" id="GO:0005576">
    <property type="term" value="C:extracellular region"/>
    <property type="evidence" value="ECO:0007669"/>
    <property type="project" value="UniProtKB-SubCell"/>
</dbReference>
<gene>
    <name evidence="7" type="ORF">EUTSA_v10011968mg</name>
</gene>
<feature type="signal peptide" evidence="6">
    <location>
        <begin position="1"/>
        <end position="20"/>
    </location>
</feature>
<protein>
    <recommendedName>
        <fullName evidence="6">S-protein homolog</fullName>
    </recommendedName>
</protein>